<evidence type="ECO:0000313" key="2">
    <source>
        <dbReference type="Proteomes" id="UP000092600"/>
    </source>
</evidence>
<dbReference type="Proteomes" id="UP000092600">
    <property type="component" value="Unassembled WGS sequence"/>
</dbReference>
<evidence type="ECO:0000313" key="1">
    <source>
        <dbReference type="EMBL" id="OAY77488.1"/>
    </source>
</evidence>
<organism evidence="1 2">
    <name type="scientific">Ananas comosus</name>
    <name type="common">Pineapple</name>
    <name type="synonym">Ananas ananas</name>
    <dbReference type="NCBI Taxonomy" id="4615"/>
    <lineage>
        <taxon>Eukaryota</taxon>
        <taxon>Viridiplantae</taxon>
        <taxon>Streptophyta</taxon>
        <taxon>Embryophyta</taxon>
        <taxon>Tracheophyta</taxon>
        <taxon>Spermatophyta</taxon>
        <taxon>Magnoliopsida</taxon>
        <taxon>Liliopsida</taxon>
        <taxon>Poales</taxon>
        <taxon>Bromeliaceae</taxon>
        <taxon>Bromelioideae</taxon>
        <taxon>Ananas</taxon>
    </lineage>
</organism>
<protein>
    <submittedName>
        <fullName evidence="1">Uncharacterized protein</fullName>
    </submittedName>
</protein>
<proteinExistence type="predicted"/>
<gene>
    <name evidence="1" type="ORF">ACMD2_18242</name>
</gene>
<comment type="caution">
    <text evidence="1">The sequence shown here is derived from an EMBL/GenBank/DDBJ whole genome shotgun (WGS) entry which is preliminary data.</text>
</comment>
<name>A0A199VKF1_ANACO</name>
<dbReference type="AlphaFoldDB" id="A0A199VKF1"/>
<reference evidence="1 2" key="1">
    <citation type="journal article" date="2016" name="DNA Res.">
        <title>The draft genome of MD-2 pineapple using hybrid error correction of long reads.</title>
        <authorList>
            <person name="Redwan R.M."/>
            <person name="Saidin A."/>
            <person name="Kumar S.V."/>
        </authorList>
    </citation>
    <scope>NUCLEOTIDE SEQUENCE [LARGE SCALE GENOMIC DNA]</scope>
    <source>
        <strain evidence="2">cv. MD2</strain>
        <tissue evidence="1">Leaf</tissue>
    </source>
</reference>
<sequence>MKILMTGSYDICTYCCFMFLMSFKKKTQHHNNLSLIVCPEQIEHKETITKLMYPSVLHHLKARN</sequence>
<accession>A0A199VKF1</accession>
<dbReference type="EMBL" id="LSRQ01001524">
    <property type="protein sequence ID" value="OAY77488.1"/>
    <property type="molecule type" value="Genomic_DNA"/>
</dbReference>